<sequence>MSIARLRRPRAVFIDVGGPLYDDDNYLAAAMSAVNGLRAREGRPPAPAAEMRALYDAVRNGEEPSIRTALAREFLGDPARRGELHSATRPLWVHPPGTLAPDALPFLRGIAGSAVVGILANQEAGVVDALRRDGVGDYVSVWGVSALVGHEKPSAELFDWCLAEAGVGAEEAVHIGNRFDNDVRPAHDLGLGTVWVLRGEAPDDPSPSERAVADLVVPDLVGLDRVLFA</sequence>
<dbReference type="Pfam" id="PF00702">
    <property type="entry name" value="Hydrolase"/>
    <property type="match status" value="1"/>
</dbReference>
<evidence type="ECO:0000313" key="4">
    <source>
        <dbReference type="EMBL" id="MBT8796741.1"/>
    </source>
</evidence>
<evidence type="ECO:0000256" key="1">
    <source>
        <dbReference type="ARBA" id="ARBA00022723"/>
    </source>
</evidence>
<dbReference type="InterPro" id="IPR036412">
    <property type="entry name" value="HAD-like_sf"/>
</dbReference>
<dbReference type="Gene3D" id="3.40.50.1000">
    <property type="entry name" value="HAD superfamily/HAD-like"/>
    <property type="match status" value="1"/>
</dbReference>
<keyword evidence="5" id="KW-1185">Reference proteome</keyword>
<keyword evidence="1" id="KW-0479">Metal-binding</keyword>
<reference evidence="4 5" key="1">
    <citation type="submission" date="2021-03" db="EMBL/GenBank/DDBJ databases">
        <title>Microbacterium pauli sp. nov., isolated from microfiltered milk.</title>
        <authorList>
            <person name="Bellassi P."/>
            <person name="Fontana A."/>
            <person name="Callegari M.L."/>
            <person name="Lorenzo M."/>
            <person name="Cappa F."/>
        </authorList>
    </citation>
    <scope>NUCLEOTIDE SEQUENCE [LARGE SCALE GENOMIC DNA]</scope>
    <source>
        <strain evidence="4 5">DSM 18909</strain>
    </source>
</reference>
<dbReference type="GO" id="GO:0016787">
    <property type="term" value="F:hydrolase activity"/>
    <property type="evidence" value="ECO:0007669"/>
    <property type="project" value="UniProtKB-KW"/>
</dbReference>
<gene>
    <name evidence="4" type="ORF">J0P97_01450</name>
</gene>
<evidence type="ECO:0000256" key="2">
    <source>
        <dbReference type="ARBA" id="ARBA00022801"/>
    </source>
</evidence>
<dbReference type="PANTHER" id="PTHR46470">
    <property type="entry name" value="N-ACYLNEURAMINATE-9-PHOSPHATASE"/>
    <property type="match status" value="1"/>
</dbReference>
<dbReference type="Gene3D" id="1.20.120.1600">
    <property type="match status" value="1"/>
</dbReference>
<dbReference type="PANTHER" id="PTHR46470:SF2">
    <property type="entry name" value="GLYCERALDEHYDE 3-PHOSPHATE PHOSPHATASE"/>
    <property type="match status" value="1"/>
</dbReference>
<evidence type="ECO:0000313" key="5">
    <source>
        <dbReference type="Proteomes" id="UP000740605"/>
    </source>
</evidence>
<keyword evidence="3" id="KW-0460">Magnesium</keyword>
<dbReference type="SUPFAM" id="SSF56784">
    <property type="entry name" value="HAD-like"/>
    <property type="match status" value="1"/>
</dbReference>
<organism evidence="4 5">
    <name type="scientific">Microbacterium flavum</name>
    <dbReference type="NCBI Taxonomy" id="415216"/>
    <lineage>
        <taxon>Bacteria</taxon>
        <taxon>Bacillati</taxon>
        <taxon>Actinomycetota</taxon>
        <taxon>Actinomycetes</taxon>
        <taxon>Micrococcales</taxon>
        <taxon>Microbacteriaceae</taxon>
        <taxon>Microbacterium</taxon>
    </lineage>
</organism>
<dbReference type="Proteomes" id="UP000740605">
    <property type="component" value="Unassembled WGS sequence"/>
</dbReference>
<accession>A0ABS5XQL4</accession>
<comment type="caution">
    <text evidence="4">The sequence shown here is derived from an EMBL/GenBank/DDBJ whole genome shotgun (WGS) entry which is preliminary data.</text>
</comment>
<dbReference type="InterPro" id="IPR051400">
    <property type="entry name" value="HAD-like_hydrolase"/>
</dbReference>
<dbReference type="InterPro" id="IPR023214">
    <property type="entry name" value="HAD_sf"/>
</dbReference>
<dbReference type="EMBL" id="JAFLHG010000001">
    <property type="protein sequence ID" value="MBT8796741.1"/>
    <property type="molecule type" value="Genomic_DNA"/>
</dbReference>
<proteinExistence type="predicted"/>
<protein>
    <submittedName>
        <fullName evidence="4">HAD family hydrolase</fullName>
    </submittedName>
</protein>
<dbReference type="RefSeq" id="WP_215485982.1">
    <property type="nucleotide sequence ID" value="NZ_BAAAPJ010000001.1"/>
</dbReference>
<evidence type="ECO:0000256" key="3">
    <source>
        <dbReference type="ARBA" id="ARBA00022842"/>
    </source>
</evidence>
<name>A0ABS5XQL4_9MICO</name>
<keyword evidence="2 4" id="KW-0378">Hydrolase</keyword>